<keyword evidence="8 12" id="KW-0067">ATP-binding</keyword>
<dbReference type="CDD" id="cd03215">
    <property type="entry name" value="ABC_Carb_Monos_II"/>
    <property type="match status" value="1"/>
</dbReference>
<feature type="domain" description="ABC transporter" evidence="11">
    <location>
        <begin position="6"/>
        <end position="243"/>
    </location>
</feature>
<keyword evidence="3" id="KW-0813">Transport</keyword>
<dbReference type="FunFam" id="3.40.50.300:FF:000126">
    <property type="entry name" value="Galactose/methyl galactoside import ATP-binding protein MglA"/>
    <property type="match status" value="1"/>
</dbReference>
<feature type="domain" description="ABC transporter" evidence="11">
    <location>
        <begin position="255"/>
        <end position="497"/>
    </location>
</feature>
<dbReference type="EMBL" id="CP007806">
    <property type="protein sequence ID" value="AIG28313.1"/>
    <property type="molecule type" value="Genomic_DNA"/>
</dbReference>
<dbReference type="InterPro" id="IPR003593">
    <property type="entry name" value="AAA+_ATPase"/>
</dbReference>
<keyword evidence="6" id="KW-0677">Repeat</keyword>
<gene>
    <name evidence="12" type="primary">rbsA</name>
    <name evidence="12" type="ORF">BRLA_c040360</name>
</gene>
<dbReference type="Proteomes" id="UP000005850">
    <property type="component" value="Chromosome"/>
</dbReference>
<comment type="subcellular location">
    <subcellularLocation>
        <location evidence="2">Cell inner membrane</location>
    </subcellularLocation>
    <subcellularLocation>
        <location evidence="1">Cell membrane</location>
        <topology evidence="1">Peripheral membrane protein</topology>
    </subcellularLocation>
</comment>
<dbReference type="KEGG" id="blr:BRLA_c040360"/>
<evidence type="ECO:0000259" key="11">
    <source>
        <dbReference type="PROSITE" id="PS50893"/>
    </source>
</evidence>
<dbReference type="PROSITE" id="PS00211">
    <property type="entry name" value="ABC_TRANSPORTER_1"/>
    <property type="match status" value="2"/>
</dbReference>
<keyword evidence="9" id="KW-1278">Translocase</keyword>
<evidence type="ECO:0000256" key="10">
    <source>
        <dbReference type="ARBA" id="ARBA00023136"/>
    </source>
</evidence>
<dbReference type="AlphaFoldDB" id="A0A075RAS0"/>
<dbReference type="PANTHER" id="PTHR43790">
    <property type="entry name" value="CARBOHYDRATE TRANSPORT ATP-BINDING PROTEIN MG119-RELATED"/>
    <property type="match status" value="1"/>
</dbReference>
<dbReference type="GO" id="GO:0005524">
    <property type="term" value="F:ATP binding"/>
    <property type="evidence" value="ECO:0007669"/>
    <property type="project" value="UniProtKB-KW"/>
</dbReference>
<evidence type="ECO:0000256" key="6">
    <source>
        <dbReference type="ARBA" id="ARBA00022737"/>
    </source>
</evidence>
<evidence type="ECO:0000256" key="2">
    <source>
        <dbReference type="ARBA" id="ARBA00004533"/>
    </source>
</evidence>
<dbReference type="InterPro" id="IPR027417">
    <property type="entry name" value="P-loop_NTPase"/>
</dbReference>
<dbReference type="HOGENOM" id="CLU_000604_92_3_9"/>
<dbReference type="InterPro" id="IPR003439">
    <property type="entry name" value="ABC_transporter-like_ATP-bd"/>
</dbReference>
<evidence type="ECO:0000256" key="8">
    <source>
        <dbReference type="ARBA" id="ARBA00022840"/>
    </source>
</evidence>
<dbReference type="InterPro" id="IPR017871">
    <property type="entry name" value="ABC_transporter-like_CS"/>
</dbReference>
<evidence type="ECO:0000256" key="5">
    <source>
        <dbReference type="ARBA" id="ARBA00022597"/>
    </source>
</evidence>
<keyword evidence="13" id="KW-1185">Reference proteome</keyword>
<protein>
    <submittedName>
        <fullName evidence="12">Ribose import ATP-binding protein RbsA</fullName>
        <ecNumber evidence="12">3.6.3.17</ecNumber>
    </submittedName>
</protein>
<evidence type="ECO:0000313" key="13">
    <source>
        <dbReference type="Proteomes" id="UP000005850"/>
    </source>
</evidence>
<name>A0A075RAS0_BRELA</name>
<dbReference type="SUPFAM" id="SSF52540">
    <property type="entry name" value="P-loop containing nucleoside triphosphate hydrolases"/>
    <property type="match status" value="2"/>
</dbReference>
<dbReference type="InterPro" id="IPR050107">
    <property type="entry name" value="ABC_carbohydrate_import_ATPase"/>
</dbReference>
<organism evidence="12 13">
    <name type="scientific">Brevibacillus laterosporus LMG 15441</name>
    <dbReference type="NCBI Taxonomy" id="1042163"/>
    <lineage>
        <taxon>Bacteria</taxon>
        <taxon>Bacillati</taxon>
        <taxon>Bacillota</taxon>
        <taxon>Bacilli</taxon>
        <taxon>Bacillales</taxon>
        <taxon>Paenibacillaceae</taxon>
        <taxon>Brevibacillus</taxon>
    </lineage>
</organism>
<evidence type="ECO:0000256" key="3">
    <source>
        <dbReference type="ARBA" id="ARBA00022448"/>
    </source>
</evidence>
<accession>A0A075RAS0</accession>
<evidence type="ECO:0000256" key="7">
    <source>
        <dbReference type="ARBA" id="ARBA00022741"/>
    </source>
</evidence>
<keyword evidence="12" id="KW-0378">Hydrolase</keyword>
<dbReference type="STRING" id="1042163.BRLA_c040360"/>
<evidence type="ECO:0000256" key="1">
    <source>
        <dbReference type="ARBA" id="ARBA00004202"/>
    </source>
</evidence>
<dbReference type="GO" id="GO:0016887">
    <property type="term" value="F:ATP hydrolysis activity"/>
    <property type="evidence" value="ECO:0007669"/>
    <property type="project" value="InterPro"/>
</dbReference>
<keyword evidence="7" id="KW-0547">Nucleotide-binding</keyword>
<dbReference type="Pfam" id="PF00005">
    <property type="entry name" value="ABC_tran"/>
    <property type="match status" value="2"/>
</dbReference>
<dbReference type="RefSeq" id="WP_003334697.1">
    <property type="nucleotide sequence ID" value="NZ_CP007806.1"/>
</dbReference>
<dbReference type="GO" id="GO:0005886">
    <property type="term" value="C:plasma membrane"/>
    <property type="evidence" value="ECO:0007669"/>
    <property type="project" value="UniProtKB-SubCell"/>
</dbReference>
<evidence type="ECO:0000256" key="9">
    <source>
        <dbReference type="ARBA" id="ARBA00022967"/>
    </source>
</evidence>
<evidence type="ECO:0000256" key="4">
    <source>
        <dbReference type="ARBA" id="ARBA00022475"/>
    </source>
</evidence>
<reference evidence="12 13" key="1">
    <citation type="journal article" date="2011" name="J. Bacteriol.">
        <title>Genome sequence of Brevibacillus laterosporus LMG 15441, a pathogen of invertebrates.</title>
        <authorList>
            <person name="Djukic M."/>
            <person name="Poehlein A."/>
            <person name="Thurmer A."/>
            <person name="Daniel R."/>
        </authorList>
    </citation>
    <scope>NUCLEOTIDE SEQUENCE [LARGE SCALE GENOMIC DNA]</scope>
    <source>
        <strain evidence="12 13">LMG 15441</strain>
    </source>
</reference>
<dbReference type="FunFam" id="3.40.50.300:FF:000127">
    <property type="entry name" value="Ribose import ATP-binding protein RbsA"/>
    <property type="match status" value="1"/>
</dbReference>
<keyword evidence="4" id="KW-1003">Cell membrane</keyword>
<dbReference type="CDD" id="cd03216">
    <property type="entry name" value="ABC_Carb_Monos_I"/>
    <property type="match status" value="1"/>
</dbReference>
<dbReference type="EC" id="3.6.3.17" evidence="12"/>
<keyword evidence="10" id="KW-0472">Membrane</keyword>
<dbReference type="SMART" id="SM00382">
    <property type="entry name" value="AAA"/>
    <property type="match status" value="2"/>
</dbReference>
<dbReference type="PANTHER" id="PTHR43790:SF3">
    <property type="entry name" value="D-ALLOSE IMPORT ATP-BINDING PROTEIN ALSA-RELATED"/>
    <property type="match status" value="1"/>
</dbReference>
<dbReference type="GO" id="GO:0015749">
    <property type="term" value="P:monosaccharide transmembrane transport"/>
    <property type="evidence" value="ECO:0007669"/>
    <property type="project" value="UniProtKB-ARBA"/>
</dbReference>
<dbReference type="Gene3D" id="3.40.50.300">
    <property type="entry name" value="P-loop containing nucleotide triphosphate hydrolases"/>
    <property type="match status" value="2"/>
</dbReference>
<keyword evidence="5" id="KW-0762">Sugar transport</keyword>
<proteinExistence type="predicted"/>
<dbReference type="eggNOG" id="COG1129">
    <property type="taxonomic scope" value="Bacteria"/>
</dbReference>
<dbReference type="PROSITE" id="PS50893">
    <property type="entry name" value="ABC_TRANSPORTER_2"/>
    <property type="match status" value="2"/>
</dbReference>
<evidence type="ECO:0000313" key="12">
    <source>
        <dbReference type="EMBL" id="AIG28313.1"/>
    </source>
</evidence>
<sequence>MTDLLLEMKGICKSFPGVKVLDQVELTVRPGELVALMGENGAGKSTLMKILGGIYTKDSGSITVKGQPVPEMTTKLAAELGIGIIHQELNLISHLSVAENIFLGREFTYGKTKFVNWKKLRQEAKVYLDKLGIQVDPDTRVGDLSVGQQQMIEIAKALSLQADILVLDEPTAALTNREIDALFEVIFSLKNKGVGMIYISHRMEEIFQVSDRITVLRDGQYVGTKVTAETNMDELVKMMVGREITDRFPKVKVSLGEEKLRVDHLSVKGKLTDISFAVKAGEILGFAGLMGAGRSEVAKAIFGLERVEAGSIKVEGRSVAINKPKDAIAAGIAFVTEDRKEEGLVLSLSVRENIALPNLSSLSSFGVLYKQKEVQLARETIDKLVVKTHSSEQRVGSLSGGNQQKVVIGKWLATAPKILILDEPTRGVDIGAKKEIYDLMNRLAQEGVAIIMISSELPEVLGMSDRIIVMHEGKITGEFSREEATQESIMHVATGGGHFIASTNETNAYA</sequence>